<dbReference type="PANTHER" id="PTHR35529">
    <property type="entry name" value="MANGANESE EFFLUX PUMP MNTP-RELATED"/>
    <property type="match status" value="1"/>
</dbReference>
<feature type="transmembrane region" description="Helical" evidence="9">
    <location>
        <begin position="106"/>
        <end position="127"/>
    </location>
</feature>
<feature type="transmembrane region" description="Helical" evidence="9">
    <location>
        <begin position="167"/>
        <end position="185"/>
    </location>
</feature>
<evidence type="ECO:0000256" key="1">
    <source>
        <dbReference type="ARBA" id="ARBA00022448"/>
    </source>
</evidence>
<feature type="transmembrane region" description="Helical" evidence="9">
    <location>
        <begin position="40"/>
        <end position="61"/>
    </location>
</feature>
<dbReference type="HAMAP" id="MF_01521">
    <property type="entry name" value="MntP_pump"/>
    <property type="match status" value="1"/>
</dbReference>
<evidence type="ECO:0000256" key="4">
    <source>
        <dbReference type="ARBA" id="ARBA00022692"/>
    </source>
</evidence>
<dbReference type="RefSeq" id="WP_196608143.1">
    <property type="nucleotide sequence ID" value="NZ_VRYY01000050.1"/>
</dbReference>
<comment type="function">
    <text evidence="9">Probably functions as a manganese efflux pump.</text>
</comment>
<evidence type="ECO:0000256" key="8">
    <source>
        <dbReference type="ARBA" id="ARBA00023211"/>
    </source>
</evidence>
<comment type="caution">
    <text evidence="10">The sequence shown here is derived from an EMBL/GenBank/DDBJ whole genome shotgun (WGS) entry which is preliminary data.</text>
</comment>
<dbReference type="Proteomes" id="UP001194469">
    <property type="component" value="Unassembled WGS sequence"/>
</dbReference>
<keyword evidence="4 9" id="KW-0812">Transmembrane</keyword>
<comment type="similarity">
    <text evidence="9">Belongs to the MntP (TC 9.B.29) family.</text>
</comment>
<reference evidence="10 11" key="1">
    <citation type="submission" date="2019-08" db="EMBL/GenBank/DDBJ databases">
        <authorList>
            <person name="Luo N."/>
        </authorList>
    </citation>
    <scope>NUCLEOTIDE SEQUENCE [LARGE SCALE GENOMIC DNA]</scope>
    <source>
        <strain evidence="10 11">NCIMB 9442</strain>
    </source>
</reference>
<keyword evidence="3" id="KW-0997">Cell inner membrane</keyword>
<gene>
    <name evidence="9" type="primary">mntP</name>
    <name evidence="10" type="ORF">FVW20_02420</name>
</gene>
<feature type="transmembrane region" description="Helical" evidence="9">
    <location>
        <begin position="133"/>
        <end position="155"/>
    </location>
</feature>
<evidence type="ECO:0000256" key="2">
    <source>
        <dbReference type="ARBA" id="ARBA00022475"/>
    </source>
</evidence>
<feature type="transmembrane region" description="Helical" evidence="9">
    <location>
        <begin position="6"/>
        <end position="28"/>
    </location>
</feature>
<evidence type="ECO:0000256" key="5">
    <source>
        <dbReference type="ARBA" id="ARBA00022989"/>
    </source>
</evidence>
<organism evidence="10 11">
    <name type="scientific">Nitratidesulfovibrio oxamicus</name>
    <dbReference type="NCBI Taxonomy" id="32016"/>
    <lineage>
        <taxon>Bacteria</taxon>
        <taxon>Pseudomonadati</taxon>
        <taxon>Thermodesulfobacteriota</taxon>
        <taxon>Desulfovibrionia</taxon>
        <taxon>Desulfovibrionales</taxon>
        <taxon>Desulfovibrionaceae</taxon>
        <taxon>Nitratidesulfovibrio</taxon>
    </lineage>
</organism>
<evidence type="ECO:0000256" key="3">
    <source>
        <dbReference type="ARBA" id="ARBA00022519"/>
    </source>
</evidence>
<accession>A0ABS0J0G0</accession>
<dbReference type="PANTHER" id="PTHR35529:SF1">
    <property type="entry name" value="MANGANESE EFFLUX PUMP MNTP-RELATED"/>
    <property type="match status" value="1"/>
</dbReference>
<keyword evidence="7 9" id="KW-0472">Membrane</keyword>
<dbReference type="InterPro" id="IPR003810">
    <property type="entry name" value="Mntp/YtaF"/>
</dbReference>
<sequence>MTVIELLALAVALAMDAFAVSVATGVQLRCVSPRQTFRLSFHFGLFQALMPVAGWALGLTVRDYIEAWDHWLAFGLLVFIGVRMMREALAGDDEDADCKCDPTRGMTLLVLSVATSIDALAVGLSLSILGLSIWTPAVVIGVVCAGFTAGGLHLGRVLANASRMGHRAALVGGGVLIAIGVRILHDHGVFG</sequence>
<keyword evidence="2 9" id="KW-1003">Cell membrane</keyword>
<evidence type="ECO:0000313" key="11">
    <source>
        <dbReference type="Proteomes" id="UP001194469"/>
    </source>
</evidence>
<evidence type="ECO:0000256" key="9">
    <source>
        <dbReference type="HAMAP-Rule" id="MF_01521"/>
    </source>
</evidence>
<evidence type="ECO:0000313" key="10">
    <source>
        <dbReference type="EMBL" id="MBG3875910.1"/>
    </source>
</evidence>
<keyword evidence="8 9" id="KW-0464">Manganese</keyword>
<keyword evidence="5 9" id="KW-1133">Transmembrane helix</keyword>
<dbReference type="InterPro" id="IPR022929">
    <property type="entry name" value="Put_MntP"/>
</dbReference>
<dbReference type="Pfam" id="PF02659">
    <property type="entry name" value="Mntp"/>
    <property type="match status" value="1"/>
</dbReference>
<keyword evidence="6 9" id="KW-0406">Ion transport</keyword>
<proteinExistence type="inferred from homology"/>
<comment type="subcellular location">
    <subcellularLocation>
        <location evidence="9">Cell membrane</location>
        <topology evidence="9">Multi-pass membrane protein</topology>
    </subcellularLocation>
</comment>
<keyword evidence="1 9" id="KW-0813">Transport</keyword>
<feature type="transmembrane region" description="Helical" evidence="9">
    <location>
        <begin position="67"/>
        <end position="85"/>
    </location>
</feature>
<protein>
    <recommendedName>
        <fullName evidence="9">Putative manganese efflux pump MntP</fullName>
    </recommendedName>
</protein>
<name>A0ABS0J0G0_9BACT</name>
<evidence type="ECO:0000256" key="7">
    <source>
        <dbReference type="ARBA" id="ARBA00023136"/>
    </source>
</evidence>
<evidence type="ECO:0000256" key="6">
    <source>
        <dbReference type="ARBA" id="ARBA00023065"/>
    </source>
</evidence>
<keyword evidence="11" id="KW-1185">Reference proteome</keyword>
<dbReference type="EMBL" id="VRYY01000050">
    <property type="protein sequence ID" value="MBG3875910.1"/>
    <property type="molecule type" value="Genomic_DNA"/>
</dbReference>